<sequence length="63" mass="6873">MSSRVQAAFRIAYHLPQVGTIAVGTGEPAHLGELIGALNGEVDEQAIHQYRSRLRHRLPSQPA</sequence>
<protein>
    <submittedName>
        <fullName evidence="1">Uncharacterized protein</fullName>
    </submittedName>
</protein>
<keyword evidence="2" id="KW-1185">Reference proteome</keyword>
<gene>
    <name evidence="1" type="ORF">GCM10010361_75700</name>
</gene>
<evidence type="ECO:0000313" key="2">
    <source>
        <dbReference type="Proteomes" id="UP001500909"/>
    </source>
</evidence>
<comment type="caution">
    <text evidence="1">The sequence shown here is derived from an EMBL/GenBank/DDBJ whole genome shotgun (WGS) entry which is preliminary data.</text>
</comment>
<dbReference type="RefSeq" id="WP_346100149.1">
    <property type="nucleotide sequence ID" value="NZ_BAAABY010000062.1"/>
</dbReference>
<dbReference type="Proteomes" id="UP001500909">
    <property type="component" value="Unassembled WGS sequence"/>
</dbReference>
<evidence type="ECO:0000313" key="1">
    <source>
        <dbReference type="EMBL" id="GAA0499015.1"/>
    </source>
</evidence>
<name>A0ABN1BKR1_9ACTN</name>
<proteinExistence type="predicted"/>
<reference evidence="1 2" key="1">
    <citation type="journal article" date="2019" name="Int. J. Syst. Evol. Microbiol.">
        <title>The Global Catalogue of Microorganisms (GCM) 10K type strain sequencing project: providing services to taxonomists for standard genome sequencing and annotation.</title>
        <authorList>
            <consortium name="The Broad Institute Genomics Platform"/>
            <consortium name="The Broad Institute Genome Sequencing Center for Infectious Disease"/>
            <person name="Wu L."/>
            <person name="Ma J."/>
        </authorList>
    </citation>
    <scope>NUCLEOTIDE SEQUENCE [LARGE SCALE GENOMIC DNA]</scope>
    <source>
        <strain evidence="1 2">JCM 4805</strain>
    </source>
</reference>
<dbReference type="EMBL" id="BAAABY010000062">
    <property type="protein sequence ID" value="GAA0499015.1"/>
    <property type="molecule type" value="Genomic_DNA"/>
</dbReference>
<accession>A0ABN1BKR1</accession>
<organism evidence="1 2">
    <name type="scientific">Streptomyces olivaceiscleroticus</name>
    <dbReference type="NCBI Taxonomy" id="68245"/>
    <lineage>
        <taxon>Bacteria</taxon>
        <taxon>Bacillati</taxon>
        <taxon>Actinomycetota</taxon>
        <taxon>Actinomycetes</taxon>
        <taxon>Kitasatosporales</taxon>
        <taxon>Streptomycetaceae</taxon>
        <taxon>Streptomyces</taxon>
    </lineage>
</organism>